<dbReference type="PANTHER" id="PTHR43111:SF1">
    <property type="entry name" value="ALDEHYDE DEHYDROGENASE B-RELATED"/>
    <property type="match status" value="1"/>
</dbReference>
<dbReference type="RefSeq" id="XP_033389775.1">
    <property type="nucleotide sequence ID" value="XM_033521912.1"/>
</dbReference>
<dbReference type="InterPro" id="IPR016161">
    <property type="entry name" value="Ald_DH/histidinol_DH"/>
</dbReference>
<dbReference type="Gene3D" id="3.40.309.10">
    <property type="entry name" value="Aldehyde Dehydrogenase, Chain A, domain 2"/>
    <property type="match status" value="1"/>
</dbReference>
<keyword evidence="4" id="KW-1185">Reference proteome</keyword>
<accession>A0A6A5Y804</accession>
<dbReference type="GO" id="GO:0016620">
    <property type="term" value="F:oxidoreductase activity, acting on the aldehyde or oxo group of donors, NAD or NADP as acceptor"/>
    <property type="evidence" value="ECO:0007669"/>
    <property type="project" value="InterPro"/>
</dbReference>
<dbReference type="InterPro" id="IPR016162">
    <property type="entry name" value="Ald_DH_N"/>
</dbReference>
<evidence type="ECO:0000256" key="1">
    <source>
        <dbReference type="SAM" id="Phobius"/>
    </source>
</evidence>
<evidence type="ECO:0000313" key="4">
    <source>
        <dbReference type="Proteomes" id="UP000799778"/>
    </source>
</evidence>
<dbReference type="SUPFAM" id="SSF53720">
    <property type="entry name" value="ALDH-like"/>
    <property type="match status" value="1"/>
</dbReference>
<keyword evidence="1" id="KW-0812">Transmembrane</keyword>
<dbReference type="GeneID" id="54279309"/>
<dbReference type="OrthoDB" id="5596991at2759"/>
<dbReference type="PANTHER" id="PTHR43111">
    <property type="entry name" value="ALDEHYDE DEHYDROGENASE B-RELATED"/>
    <property type="match status" value="1"/>
</dbReference>
<feature type="transmembrane region" description="Helical" evidence="1">
    <location>
        <begin position="460"/>
        <end position="483"/>
    </location>
</feature>
<keyword evidence="1" id="KW-0472">Membrane</keyword>
<name>A0A6A5Y804_9PLEO</name>
<gene>
    <name evidence="3" type="ORF">BU24DRAFT_20908</name>
</gene>
<keyword evidence="1" id="KW-1133">Transmembrane helix</keyword>
<dbReference type="InterPro" id="IPR016163">
    <property type="entry name" value="Ald_DH_C"/>
</dbReference>
<dbReference type="AlphaFoldDB" id="A0A6A5Y804"/>
<dbReference type="Proteomes" id="UP000799778">
    <property type="component" value="Unassembled WGS sequence"/>
</dbReference>
<organism evidence="3 4">
    <name type="scientific">Aaosphaeria arxii CBS 175.79</name>
    <dbReference type="NCBI Taxonomy" id="1450172"/>
    <lineage>
        <taxon>Eukaryota</taxon>
        <taxon>Fungi</taxon>
        <taxon>Dikarya</taxon>
        <taxon>Ascomycota</taxon>
        <taxon>Pezizomycotina</taxon>
        <taxon>Dothideomycetes</taxon>
        <taxon>Pleosporomycetidae</taxon>
        <taxon>Pleosporales</taxon>
        <taxon>Pleosporales incertae sedis</taxon>
        <taxon>Aaosphaeria</taxon>
    </lineage>
</organism>
<dbReference type="InterPro" id="IPR015590">
    <property type="entry name" value="Aldehyde_DH_dom"/>
</dbReference>
<protein>
    <submittedName>
        <fullName evidence="3">ALDH-like protein</fullName>
    </submittedName>
</protein>
<reference evidence="3" key="1">
    <citation type="journal article" date="2020" name="Stud. Mycol.">
        <title>101 Dothideomycetes genomes: a test case for predicting lifestyles and emergence of pathogens.</title>
        <authorList>
            <person name="Haridas S."/>
            <person name="Albert R."/>
            <person name="Binder M."/>
            <person name="Bloem J."/>
            <person name="Labutti K."/>
            <person name="Salamov A."/>
            <person name="Andreopoulos B."/>
            <person name="Baker S."/>
            <person name="Barry K."/>
            <person name="Bills G."/>
            <person name="Bluhm B."/>
            <person name="Cannon C."/>
            <person name="Castanera R."/>
            <person name="Culley D."/>
            <person name="Daum C."/>
            <person name="Ezra D."/>
            <person name="Gonzalez J."/>
            <person name="Henrissat B."/>
            <person name="Kuo A."/>
            <person name="Liang C."/>
            <person name="Lipzen A."/>
            <person name="Lutzoni F."/>
            <person name="Magnuson J."/>
            <person name="Mondo S."/>
            <person name="Nolan M."/>
            <person name="Ohm R."/>
            <person name="Pangilinan J."/>
            <person name="Park H.-J."/>
            <person name="Ramirez L."/>
            <person name="Alfaro M."/>
            <person name="Sun H."/>
            <person name="Tritt A."/>
            <person name="Yoshinaga Y."/>
            <person name="Zwiers L.-H."/>
            <person name="Turgeon B."/>
            <person name="Goodwin S."/>
            <person name="Spatafora J."/>
            <person name="Crous P."/>
            <person name="Grigoriev I."/>
        </authorList>
    </citation>
    <scope>NUCLEOTIDE SEQUENCE</scope>
    <source>
        <strain evidence="3">CBS 175.79</strain>
    </source>
</reference>
<dbReference type="Gene3D" id="3.40.605.10">
    <property type="entry name" value="Aldehyde Dehydrogenase, Chain A, domain 1"/>
    <property type="match status" value="1"/>
</dbReference>
<proteinExistence type="predicted"/>
<evidence type="ECO:0000259" key="2">
    <source>
        <dbReference type="Pfam" id="PF00171"/>
    </source>
</evidence>
<sequence>MTNSDVIVAQLQATARTDQCRNVFFKQSELKALHDALRSNASQIKEAIQKDTSVSSSEARTEVAVALSIVKDHYQSLDPKKELEYEYRTSKGIDTLDRREPWGLVYIEPDLRHTPFLSVIAPLSAAIAAGNCVLLKLESSLRQIPALLRTILPPALSQNSFAAITSTPNQNVLQECLEVVQTPSNDIQPQNTHLVSANASVVAVVDRSADLIAAAEHLAAARFALRGTSRYAPDIVLVNEFVKKEFLEALIRSAIPYITTQSNQANGSASKPKDHVAAQLESLKSNANWHSNVITSGQLGAIVDLTSKTNKIVSIPDKISAPVLAVSTFTSLEHAIDLATASGRLSAAYFFAEAAHAKYLDQYVASEVSFVNHVPAQLLLGPIAPLFHPFDLEKRYTVEHFTRAAPAFASQSTNKASEQVRRALNGDVKSGQALLDAATQPIQEAKRAEWIALGFFEQGIFIGLGVYGLPLLGCIGASLFYGVRFGLRKFAIL</sequence>
<feature type="domain" description="Aldehyde dehydrogenase" evidence="2">
    <location>
        <begin position="26"/>
        <end position="139"/>
    </location>
</feature>
<dbReference type="EMBL" id="ML978066">
    <property type="protein sequence ID" value="KAF2021436.1"/>
    <property type="molecule type" value="Genomic_DNA"/>
</dbReference>
<dbReference type="Pfam" id="PF00171">
    <property type="entry name" value="Aldedh"/>
    <property type="match status" value="1"/>
</dbReference>
<evidence type="ECO:0000313" key="3">
    <source>
        <dbReference type="EMBL" id="KAF2021436.1"/>
    </source>
</evidence>